<reference evidence="2" key="4">
    <citation type="submission" date="2019-03" db="UniProtKB">
        <authorList>
            <consortium name="EnsemblPlants"/>
        </authorList>
    </citation>
    <scope>IDENTIFICATION</scope>
</reference>
<proteinExistence type="predicted"/>
<evidence type="ECO:0000313" key="2">
    <source>
        <dbReference type="EnsemblPlants" id="AET6Gv21019100.4"/>
    </source>
</evidence>
<reference evidence="2" key="5">
    <citation type="journal article" date="2021" name="G3 (Bethesda)">
        <title>Aegilops tauschii genome assembly Aet v5.0 features greater sequence contiguity and improved annotation.</title>
        <authorList>
            <person name="Wang L."/>
            <person name="Zhu T."/>
            <person name="Rodriguez J.C."/>
            <person name="Deal K.R."/>
            <person name="Dubcovsky J."/>
            <person name="McGuire P.E."/>
            <person name="Lux T."/>
            <person name="Spannagl M."/>
            <person name="Mayer K.F.X."/>
            <person name="Baldrich P."/>
            <person name="Meyers B.C."/>
            <person name="Huo N."/>
            <person name="Gu Y.Q."/>
            <person name="Zhou H."/>
            <person name="Devos K.M."/>
            <person name="Bennetzen J.L."/>
            <person name="Unver T."/>
            <person name="Budak H."/>
            <person name="Gulick P.J."/>
            <person name="Galiba G."/>
            <person name="Kalapos B."/>
            <person name="Nelson D.R."/>
            <person name="Li P."/>
            <person name="You F.M."/>
            <person name="Luo M.C."/>
            <person name="Dvorak J."/>
        </authorList>
    </citation>
    <scope>NUCLEOTIDE SEQUENCE [LARGE SCALE GENOMIC DNA]</scope>
    <source>
        <strain evidence="2">cv. AL8/78</strain>
    </source>
</reference>
<evidence type="ECO:0000256" key="1">
    <source>
        <dbReference type="SAM" id="MobiDB-lite"/>
    </source>
</evidence>
<dbReference type="EnsemblPlants" id="AET6Gv21019100.4">
    <property type="protein sequence ID" value="AET6Gv21019100.4"/>
    <property type="gene ID" value="AET6Gv21019100"/>
</dbReference>
<dbReference type="AlphaFoldDB" id="A0A453Q8G7"/>
<accession>A0A453Q8G7</accession>
<dbReference type="Gramene" id="AET6Gv21019100.4">
    <property type="protein sequence ID" value="AET6Gv21019100.4"/>
    <property type="gene ID" value="AET6Gv21019100"/>
</dbReference>
<dbReference type="Proteomes" id="UP000015105">
    <property type="component" value="Chromosome 6D"/>
</dbReference>
<feature type="compositionally biased region" description="Low complexity" evidence="1">
    <location>
        <begin position="93"/>
        <end position="103"/>
    </location>
</feature>
<keyword evidence="3" id="KW-1185">Reference proteome</keyword>
<feature type="compositionally biased region" description="Low complexity" evidence="1">
    <location>
        <begin position="24"/>
        <end position="51"/>
    </location>
</feature>
<feature type="region of interest" description="Disordered" evidence="1">
    <location>
        <begin position="1"/>
        <end position="66"/>
    </location>
</feature>
<evidence type="ECO:0000313" key="3">
    <source>
        <dbReference type="Proteomes" id="UP000015105"/>
    </source>
</evidence>
<sequence>GVDCLLSPSLSGRPSRRRTQPNTPAAAADDMPPSLLLPASASASASASSSSGISMGRLSPRQPPTPLLVCFPARRSRNRLHADVGLRLAAAGPNGVNGAASPGPGDGGANNLPKNRRDILLEYVKGVQPEFMELFVKRAPTQRLSMPCAIQSQI</sequence>
<reference evidence="3" key="2">
    <citation type="journal article" date="2017" name="Nat. Plants">
        <title>The Aegilops tauschii genome reveals multiple impacts of transposons.</title>
        <authorList>
            <person name="Zhao G."/>
            <person name="Zou C."/>
            <person name="Li K."/>
            <person name="Wang K."/>
            <person name="Li T."/>
            <person name="Gao L."/>
            <person name="Zhang X."/>
            <person name="Wang H."/>
            <person name="Yang Z."/>
            <person name="Liu X."/>
            <person name="Jiang W."/>
            <person name="Mao L."/>
            <person name="Kong X."/>
            <person name="Jiao Y."/>
            <person name="Jia J."/>
        </authorList>
    </citation>
    <scope>NUCLEOTIDE SEQUENCE [LARGE SCALE GENOMIC DNA]</scope>
    <source>
        <strain evidence="3">cv. AL8/78</strain>
    </source>
</reference>
<reference evidence="3" key="1">
    <citation type="journal article" date="2014" name="Science">
        <title>Ancient hybridizations among the ancestral genomes of bread wheat.</title>
        <authorList>
            <consortium name="International Wheat Genome Sequencing Consortium,"/>
            <person name="Marcussen T."/>
            <person name="Sandve S.R."/>
            <person name="Heier L."/>
            <person name="Spannagl M."/>
            <person name="Pfeifer M."/>
            <person name="Jakobsen K.S."/>
            <person name="Wulff B.B."/>
            <person name="Steuernagel B."/>
            <person name="Mayer K.F."/>
            <person name="Olsen O.A."/>
        </authorList>
    </citation>
    <scope>NUCLEOTIDE SEQUENCE [LARGE SCALE GENOMIC DNA]</scope>
    <source>
        <strain evidence="3">cv. AL8/78</strain>
    </source>
</reference>
<name>A0A453Q8G7_AEGTS</name>
<protein>
    <submittedName>
        <fullName evidence="2">Uncharacterized protein</fullName>
    </submittedName>
</protein>
<reference evidence="2" key="3">
    <citation type="journal article" date="2017" name="Nature">
        <title>Genome sequence of the progenitor of the wheat D genome Aegilops tauschii.</title>
        <authorList>
            <person name="Luo M.C."/>
            <person name="Gu Y.Q."/>
            <person name="Puiu D."/>
            <person name="Wang H."/>
            <person name="Twardziok S.O."/>
            <person name="Deal K.R."/>
            <person name="Huo N."/>
            <person name="Zhu T."/>
            <person name="Wang L."/>
            <person name="Wang Y."/>
            <person name="McGuire P.E."/>
            <person name="Liu S."/>
            <person name="Long H."/>
            <person name="Ramasamy R.K."/>
            <person name="Rodriguez J.C."/>
            <person name="Van S.L."/>
            <person name="Yuan L."/>
            <person name="Wang Z."/>
            <person name="Xia Z."/>
            <person name="Xiao L."/>
            <person name="Anderson O.D."/>
            <person name="Ouyang S."/>
            <person name="Liang Y."/>
            <person name="Zimin A.V."/>
            <person name="Pertea G."/>
            <person name="Qi P."/>
            <person name="Bennetzen J.L."/>
            <person name="Dai X."/>
            <person name="Dawson M.W."/>
            <person name="Muller H.G."/>
            <person name="Kugler K."/>
            <person name="Rivarola-Duarte L."/>
            <person name="Spannagl M."/>
            <person name="Mayer K.F.X."/>
            <person name="Lu F.H."/>
            <person name="Bevan M.W."/>
            <person name="Leroy P."/>
            <person name="Li P."/>
            <person name="You F.M."/>
            <person name="Sun Q."/>
            <person name="Liu Z."/>
            <person name="Lyons E."/>
            <person name="Wicker T."/>
            <person name="Salzberg S.L."/>
            <person name="Devos K.M."/>
            <person name="Dvorak J."/>
        </authorList>
    </citation>
    <scope>NUCLEOTIDE SEQUENCE [LARGE SCALE GENOMIC DNA]</scope>
    <source>
        <strain evidence="2">cv. AL8/78</strain>
    </source>
</reference>
<feature type="region of interest" description="Disordered" evidence="1">
    <location>
        <begin position="93"/>
        <end position="113"/>
    </location>
</feature>
<feature type="compositionally biased region" description="Low complexity" evidence="1">
    <location>
        <begin position="1"/>
        <end position="13"/>
    </location>
</feature>
<organism evidence="2 3">
    <name type="scientific">Aegilops tauschii subsp. strangulata</name>
    <name type="common">Goatgrass</name>
    <dbReference type="NCBI Taxonomy" id="200361"/>
    <lineage>
        <taxon>Eukaryota</taxon>
        <taxon>Viridiplantae</taxon>
        <taxon>Streptophyta</taxon>
        <taxon>Embryophyta</taxon>
        <taxon>Tracheophyta</taxon>
        <taxon>Spermatophyta</taxon>
        <taxon>Magnoliopsida</taxon>
        <taxon>Liliopsida</taxon>
        <taxon>Poales</taxon>
        <taxon>Poaceae</taxon>
        <taxon>BOP clade</taxon>
        <taxon>Pooideae</taxon>
        <taxon>Triticodae</taxon>
        <taxon>Triticeae</taxon>
        <taxon>Triticinae</taxon>
        <taxon>Aegilops</taxon>
    </lineage>
</organism>